<keyword evidence="1" id="KW-1277">Toxin-antitoxin system</keyword>
<name>A0A1A9FT44_9HYPH</name>
<keyword evidence="3" id="KW-1185">Reference proteome</keyword>
<dbReference type="Pfam" id="PF05016">
    <property type="entry name" value="ParE_toxin"/>
    <property type="match status" value="1"/>
</dbReference>
<sequence>MIGRRVILSPEAEADLLALYDWIAERASPQTALGYIDRLENYIRGFEYASERGTLRNDIREGLRTVGFERRVTIAFNVTDQEVVVLGFFYGGQNWQEALSEH</sequence>
<evidence type="ECO:0000313" key="3">
    <source>
        <dbReference type="Proteomes" id="UP000216188"/>
    </source>
</evidence>
<dbReference type="AlphaFoldDB" id="A0A1A9FT44"/>
<proteinExistence type="predicted"/>
<dbReference type="STRING" id="419475.A8A54_20730"/>
<dbReference type="OrthoDB" id="9814952at2"/>
<dbReference type="EMBL" id="NNRM01000039">
    <property type="protein sequence ID" value="OYR23718.1"/>
    <property type="molecule type" value="Genomic_DNA"/>
</dbReference>
<dbReference type="Proteomes" id="UP000216188">
    <property type="component" value="Unassembled WGS sequence"/>
</dbReference>
<dbReference type="RefSeq" id="WP_064322872.1">
    <property type="nucleotide sequence ID" value="NZ_CP015776.1"/>
</dbReference>
<protein>
    <submittedName>
        <fullName evidence="2">Plasmid stabilization system family protein</fullName>
    </submittedName>
</protein>
<dbReference type="KEGG" id="ops:A8A54_20730"/>
<dbReference type="Gene3D" id="3.30.2310.20">
    <property type="entry name" value="RelE-like"/>
    <property type="match status" value="1"/>
</dbReference>
<evidence type="ECO:0000256" key="1">
    <source>
        <dbReference type="ARBA" id="ARBA00022649"/>
    </source>
</evidence>
<dbReference type="InterPro" id="IPR035093">
    <property type="entry name" value="RelE/ParE_toxin_dom_sf"/>
</dbReference>
<reference evidence="2 3" key="1">
    <citation type="submission" date="2017-07" db="EMBL/GenBank/DDBJ databases">
        <title>Phylogenetic study on the rhizospheric bacterium Ochrobactrum sp. A44.</title>
        <authorList>
            <person name="Krzyzanowska D.M."/>
            <person name="Ossowicki A."/>
            <person name="Rajewska M."/>
            <person name="Maciag T."/>
            <person name="Kaczynski Z."/>
            <person name="Czerwicka M."/>
            <person name="Jafra S."/>
        </authorList>
    </citation>
    <scope>NUCLEOTIDE SEQUENCE [LARGE SCALE GENOMIC DNA]</scope>
    <source>
        <strain evidence="2 3">CCUG 30717</strain>
    </source>
</reference>
<evidence type="ECO:0000313" key="2">
    <source>
        <dbReference type="EMBL" id="OYR23718.1"/>
    </source>
</evidence>
<organism evidence="2 3">
    <name type="scientific">Brucella pseudogrignonensis</name>
    <dbReference type="NCBI Taxonomy" id="419475"/>
    <lineage>
        <taxon>Bacteria</taxon>
        <taxon>Pseudomonadati</taxon>
        <taxon>Pseudomonadota</taxon>
        <taxon>Alphaproteobacteria</taxon>
        <taxon>Hyphomicrobiales</taxon>
        <taxon>Brucellaceae</taxon>
        <taxon>Brucella/Ochrobactrum group</taxon>
        <taxon>Brucella</taxon>
    </lineage>
</organism>
<comment type="caution">
    <text evidence="2">The sequence shown here is derived from an EMBL/GenBank/DDBJ whole genome shotgun (WGS) entry which is preliminary data.</text>
</comment>
<accession>A0A1A9FT44</accession>
<dbReference type="InterPro" id="IPR007712">
    <property type="entry name" value="RelE/ParE_toxin"/>
</dbReference>
<gene>
    <name evidence="2" type="ORF">CEV34_3722</name>
</gene>